<feature type="signal peptide" evidence="5">
    <location>
        <begin position="1"/>
        <end position="35"/>
    </location>
</feature>
<dbReference type="InterPro" id="IPR023333">
    <property type="entry name" value="Proteasome_suB-type"/>
</dbReference>
<dbReference type="AlphaFoldDB" id="A0A7S4J7E0"/>
<feature type="chain" id="PRO_5031477611" description="Proteasome endopeptidase complex" evidence="5">
    <location>
        <begin position="36"/>
        <end position="330"/>
    </location>
</feature>
<protein>
    <recommendedName>
        <fullName evidence="7">Proteasome endopeptidase complex</fullName>
    </recommendedName>
</protein>
<dbReference type="SUPFAM" id="SSF56235">
    <property type="entry name" value="N-terminal nucleophile aminohydrolases (Ntn hydrolases)"/>
    <property type="match status" value="1"/>
</dbReference>
<dbReference type="PANTHER" id="PTHR32194:SF0">
    <property type="entry name" value="ATP-DEPENDENT PROTEASE SUBUNIT HSLV"/>
    <property type="match status" value="1"/>
</dbReference>
<dbReference type="GO" id="GO:0005737">
    <property type="term" value="C:cytoplasm"/>
    <property type="evidence" value="ECO:0007669"/>
    <property type="project" value="TreeGrafter"/>
</dbReference>
<dbReference type="Gene3D" id="3.60.20.10">
    <property type="entry name" value="Glutamine Phosphoribosylpyrophosphate, subunit 1, domain 1"/>
    <property type="match status" value="1"/>
</dbReference>
<dbReference type="GO" id="GO:0008233">
    <property type="term" value="F:peptidase activity"/>
    <property type="evidence" value="ECO:0007669"/>
    <property type="project" value="UniProtKB-KW"/>
</dbReference>
<keyword evidence="3" id="KW-0378">Hydrolase</keyword>
<keyword evidence="5" id="KW-0732">Signal</keyword>
<evidence type="ECO:0000256" key="4">
    <source>
        <dbReference type="SAM" id="MobiDB-lite"/>
    </source>
</evidence>
<evidence type="ECO:0000256" key="5">
    <source>
        <dbReference type="SAM" id="SignalP"/>
    </source>
</evidence>
<dbReference type="GO" id="GO:0051603">
    <property type="term" value="P:proteolysis involved in protein catabolic process"/>
    <property type="evidence" value="ECO:0007669"/>
    <property type="project" value="InterPro"/>
</dbReference>
<dbReference type="Pfam" id="PF00227">
    <property type="entry name" value="Proteasome"/>
    <property type="match status" value="2"/>
</dbReference>
<feature type="region of interest" description="Disordered" evidence="4">
    <location>
        <begin position="99"/>
        <end position="123"/>
    </location>
</feature>
<organism evidence="6">
    <name type="scientific">Odontella aurita</name>
    <dbReference type="NCBI Taxonomy" id="265563"/>
    <lineage>
        <taxon>Eukaryota</taxon>
        <taxon>Sar</taxon>
        <taxon>Stramenopiles</taxon>
        <taxon>Ochrophyta</taxon>
        <taxon>Bacillariophyta</taxon>
        <taxon>Mediophyceae</taxon>
        <taxon>Biddulphiophycidae</taxon>
        <taxon>Eupodiscales</taxon>
        <taxon>Odontellaceae</taxon>
        <taxon>Odontella</taxon>
    </lineage>
</organism>
<evidence type="ECO:0000256" key="2">
    <source>
        <dbReference type="ARBA" id="ARBA00022670"/>
    </source>
</evidence>
<evidence type="ECO:0000313" key="6">
    <source>
        <dbReference type="EMBL" id="CAE2254573.1"/>
    </source>
</evidence>
<dbReference type="EMBL" id="HBKQ01033846">
    <property type="protein sequence ID" value="CAE2254573.1"/>
    <property type="molecule type" value="Transcribed_RNA"/>
</dbReference>
<evidence type="ECO:0000256" key="1">
    <source>
        <dbReference type="ARBA" id="ARBA00022490"/>
    </source>
</evidence>
<evidence type="ECO:0008006" key="7">
    <source>
        <dbReference type="Google" id="ProtNLM"/>
    </source>
</evidence>
<gene>
    <name evidence="6" type="ORF">OAUR00152_LOCUS23185</name>
</gene>
<evidence type="ECO:0000256" key="3">
    <source>
        <dbReference type="ARBA" id="ARBA00022801"/>
    </source>
</evidence>
<keyword evidence="1" id="KW-0963">Cytoplasm</keyword>
<sequence length="330" mass="35138">MIDYDVVLPLRRRRRRRPTALLVPCLLLLSPLNLANFLPSASAGGVPEIQTGTTIFAVKYRDGVVVGADTRTSVSGYVSNRYASKLAFVLDRGLVVDDGDGNQSRSSGSPNGEEGEKDPWDDEPCRDLSTCAVLRSGSSADTQSLADACRHQLLRRSVLHGRRSGVSDAARLLRALIYNEPDLSASLICAGWDHTLARSVGEDGDGDSAGAGGGEGVIYSISPGGSIVEEKDGWAIGGSGSTYLMAHVDSRYPHGRSNEWTEDEAVEFVAESIGLAMDRDGSSGGLVRIWVIDRRGRRAEVRVPGHSAEITDQLGGRAVALDGFAPPSFI</sequence>
<reference evidence="6" key="1">
    <citation type="submission" date="2021-01" db="EMBL/GenBank/DDBJ databases">
        <authorList>
            <person name="Corre E."/>
            <person name="Pelletier E."/>
            <person name="Niang G."/>
            <person name="Scheremetjew M."/>
            <person name="Finn R."/>
            <person name="Kale V."/>
            <person name="Holt S."/>
            <person name="Cochrane G."/>
            <person name="Meng A."/>
            <person name="Brown T."/>
            <person name="Cohen L."/>
        </authorList>
    </citation>
    <scope>NUCLEOTIDE SEQUENCE</scope>
    <source>
        <strain evidence="6">Isolate 1302-5</strain>
    </source>
</reference>
<feature type="compositionally biased region" description="Acidic residues" evidence="4">
    <location>
        <begin position="113"/>
        <end position="123"/>
    </location>
</feature>
<keyword evidence="2" id="KW-0645">Protease</keyword>
<accession>A0A7S4J7E0</accession>
<dbReference type="InterPro" id="IPR001353">
    <property type="entry name" value="Proteasome_sua/b"/>
</dbReference>
<dbReference type="GO" id="GO:0005839">
    <property type="term" value="C:proteasome core complex"/>
    <property type="evidence" value="ECO:0007669"/>
    <property type="project" value="InterPro"/>
</dbReference>
<proteinExistence type="predicted"/>
<name>A0A7S4J7E0_9STRA</name>
<dbReference type="PANTHER" id="PTHR32194">
    <property type="entry name" value="METALLOPROTEASE TLDD"/>
    <property type="match status" value="1"/>
</dbReference>
<dbReference type="InterPro" id="IPR029055">
    <property type="entry name" value="Ntn_hydrolases_N"/>
</dbReference>